<evidence type="ECO:0000313" key="2">
    <source>
        <dbReference type="Proteomes" id="UP000002408"/>
    </source>
</evidence>
<keyword evidence="2" id="KW-1185">Reference proteome</keyword>
<dbReference type="eggNOG" id="arCOG06904">
    <property type="taxonomic scope" value="Archaea"/>
</dbReference>
<dbReference type="Proteomes" id="UP000002408">
    <property type="component" value="Chromosome"/>
</dbReference>
<organism evidence="1 2">
    <name type="scientific">Methanoregula boonei (strain DSM 21154 / JCM 14090 / 6A8)</name>
    <dbReference type="NCBI Taxonomy" id="456442"/>
    <lineage>
        <taxon>Archaea</taxon>
        <taxon>Methanobacteriati</taxon>
        <taxon>Methanobacteriota</taxon>
        <taxon>Stenosarchaea group</taxon>
        <taxon>Methanomicrobia</taxon>
        <taxon>Methanomicrobiales</taxon>
        <taxon>Methanoregulaceae</taxon>
        <taxon>Methanoregula</taxon>
    </lineage>
</organism>
<dbReference type="STRING" id="456442.Mboo_0383"/>
<dbReference type="AlphaFoldDB" id="A7I592"/>
<dbReference type="OrthoDB" id="117414at2157"/>
<dbReference type="HOGENOM" id="CLU_111882_0_0_2"/>
<sequence>MGDFVQHTEVKSAIRTLADPIEDIASFDALVQSVIATNPFGCVPYISAGVTHAPVEKAKESYVVKILYQDNEAKVVGNDSGKFNTVAGFNAGAAALLADTALAAAHGGIPARDIESETYSATIKCHDQNGELYDLTFTRSKVSLTSYEDDAIRAKVEAWADTVPALA</sequence>
<reference evidence="2" key="1">
    <citation type="journal article" date="2015" name="Microbiology">
        <title>Genome of Methanoregula boonei 6A8 reveals adaptations to oligotrophic peatland environments.</title>
        <authorList>
            <person name="Braeuer S."/>
            <person name="Cadillo-Quiroz H."/>
            <person name="Kyrpides N."/>
            <person name="Woyke T."/>
            <person name="Goodwin L."/>
            <person name="Detter C."/>
            <person name="Podell S."/>
            <person name="Yavitt J.B."/>
            <person name="Zinder S.H."/>
        </authorList>
    </citation>
    <scope>NUCLEOTIDE SEQUENCE [LARGE SCALE GENOMIC DNA]</scope>
    <source>
        <strain evidence="2">DSM 21154 / JCM 14090 / 6A8</strain>
    </source>
</reference>
<evidence type="ECO:0000313" key="1">
    <source>
        <dbReference type="EMBL" id="ABS54903.1"/>
    </source>
</evidence>
<proteinExistence type="predicted"/>
<dbReference type="GeneID" id="5410614"/>
<protein>
    <submittedName>
        <fullName evidence="1">Uncharacterized protein</fullName>
    </submittedName>
</protein>
<gene>
    <name evidence="1" type="ordered locus">Mboo_0383</name>
</gene>
<name>A7I592_METB6</name>
<dbReference type="EMBL" id="CP000780">
    <property type="protein sequence ID" value="ABS54903.1"/>
    <property type="molecule type" value="Genomic_DNA"/>
</dbReference>
<dbReference type="RefSeq" id="WP_011991391.1">
    <property type="nucleotide sequence ID" value="NC_009712.1"/>
</dbReference>
<dbReference type="KEGG" id="mbn:Mboo_0383"/>
<accession>A7I592</accession>